<feature type="non-terminal residue" evidence="1">
    <location>
        <position position="1"/>
    </location>
</feature>
<evidence type="ECO:0000313" key="2">
    <source>
        <dbReference type="Proteomes" id="UP000663828"/>
    </source>
</evidence>
<sequence length="275" mass="31931">PHDDHVENFKVETTGVCGAMIKRYDEMTETEAIKQKYRDGRVPFVDNATDEKGYMRAWICNHTTISSVSQFENELPLVLIANLKPISKRSDEGYEANPVRLRDMKKNIKINTTKYQLYATIHHKDAHFTATLIDPLNRLYIFDDQKGVREVYHNLHDLINKEVLLSTTNSTIRSTTTSTTVAHRIEKISRMKDTIDAATDYIRHLLPSILAFSSVIFSIICFYFRKCLLNGGHCKGAWFYPKSRELYKRRQEIKRNQKIILNQLVNQSNPVYTIV</sequence>
<proteinExistence type="predicted"/>
<accession>A0A816FLK8</accession>
<organism evidence="1 2">
    <name type="scientific">Adineta ricciae</name>
    <name type="common">Rotifer</name>
    <dbReference type="NCBI Taxonomy" id="249248"/>
    <lineage>
        <taxon>Eukaryota</taxon>
        <taxon>Metazoa</taxon>
        <taxon>Spiralia</taxon>
        <taxon>Gnathifera</taxon>
        <taxon>Rotifera</taxon>
        <taxon>Eurotatoria</taxon>
        <taxon>Bdelloidea</taxon>
        <taxon>Adinetida</taxon>
        <taxon>Adinetidae</taxon>
        <taxon>Adineta</taxon>
    </lineage>
</organism>
<reference evidence="1" key="1">
    <citation type="submission" date="2021-02" db="EMBL/GenBank/DDBJ databases">
        <authorList>
            <person name="Nowell W R."/>
        </authorList>
    </citation>
    <scope>NUCLEOTIDE SEQUENCE</scope>
</reference>
<comment type="caution">
    <text evidence="1">The sequence shown here is derived from an EMBL/GenBank/DDBJ whole genome shotgun (WGS) entry which is preliminary data.</text>
</comment>
<evidence type="ECO:0000313" key="1">
    <source>
        <dbReference type="EMBL" id="CAF1663257.1"/>
    </source>
</evidence>
<dbReference type="Proteomes" id="UP000663828">
    <property type="component" value="Unassembled WGS sequence"/>
</dbReference>
<name>A0A816FLK8_ADIRI</name>
<gene>
    <name evidence="1" type="ORF">XAT740_LOCUS57286</name>
</gene>
<dbReference type="EMBL" id="CAJNOR010011719">
    <property type="protein sequence ID" value="CAF1663257.1"/>
    <property type="molecule type" value="Genomic_DNA"/>
</dbReference>
<protein>
    <submittedName>
        <fullName evidence="1">Uncharacterized protein</fullName>
    </submittedName>
</protein>
<keyword evidence="2" id="KW-1185">Reference proteome</keyword>
<dbReference type="AlphaFoldDB" id="A0A816FLK8"/>